<proteinExistence type="predicted"/>
<protein>
    <submittedName>
        <fullName evidence="1">Uncharacterized protein</fullName>
    </submittedName>
</protein>
<name>B4D4X3_9BACT</name>
<dbReference type="InParanoid" id="B4D4X3"/>
<sequence length="77" mass="8764">MAFADLPSGQRFLRENFPTMWDKLSSTTACPLPSEGEPTQIPAAEIVWHHVWALSDELTPSERQERLSWSGNPNLHF</sequence>
<evidence type="ECO:0000313" key="2">
    <source>
        <dbReference type="Proteomes" id="UP000005824"/>
    </source>
</evidence>
<accession>B4D4X3</accession>
<dbReference type="AlphaFoldDB" id="B4D4X3"/>
<dbReference type="Proteomes" id="UP000005824">
    <property type="component" value="Unassembled WGS sequence"/>
</dbReference>
<dbReference type="EMBL" id="ABVL01000012">
    <property type="protein sequence ID" value="EDY18576.1"/>
    <property type="molecule type" value="Genomic_DNA"/>
</dbReference>
<reference evidence="1 2" key="1">
    <citation type="journal article" date="2011" name="J. Bacteriol.">
        <title>Genome sequence of Chthoniobacter flavus Ellin428, an aerobic heterotrophic soil bacterium.</title>
        <authorList>
            <person name="Kant R."/>
            <person name="van Passel M.W."/>
            <person name="Palva A."/>
            <person name="Lucas S."/>
            <person name="Lapidus A."/>
            <person name="Glavina Del Rio T."/>
            <person name="Dalin E."/>
            <person name="Tice H."/>
            <person name="Bruce D."/>
            <person name="Goodwin L."/>
            <person name="Pitluck S."/>
            <person name="Larimer F.W."/>
            <person name="Land M.L."/>
            <person name="Hauser L."/>
            <person name="Sangwan P."/>
            <person name="de Vos W.M."/>
            <person name="Janssen P.H."/>
            <person name="Smidt H."/>
        </authorList>
    </citation>
    <scope>NUCLEOTIDE SEQUENCE [LARGE SCALE GENOMIC DNA]</scope>
    <source>
        <strain evidence="1 2">Ellin428</strain>
    </source>
</reference>
<comment type="caution">
    <text evidence="1">The sequence shown here is derived from an EMBL/GenBank/DDBJ whole genome shotgun (WGS) entry which is preliminary data.</text>
</comment>
<evidence type="ECO:0000313" key="1">
    <source>
        <dbReference type="EMBL" id="EDY18576.1"/>
    </source>
</evidence>
<keyword evidence="2" id="KW-1185">Reference proteome</keyword>
<gene>
    <name evidence="1" type="ORF">CfE428DRAFT_3961</name>
</gene>
<organism evidence="1 2">
    <name type="scientific">Chthoniobacter flavus Ellin428</name>
    <dbReference type="NCBI Taxonomy" id="497964"/>
    <lineage>
        <taxon>Bacteria</taxon>
        <taxon>Pseudomonadati</taxon>
        <taxon>Verrucomicrobiota</taxon>
        <taxon>Spartobacteria</taxon>
        <taxon>Chthoniobacterales</taxon>
        <taxon>Chthoniobacteraceae</taxon>
        <taxon>Chthoniobacter</taxon>
    </lineage>
</organism>